<organism evidence="1">
    <name type="scientific">marine metagenome</name>
    <dbReference type="NCBI Taxonomy" id="408172"/>
    <lineage>
        <taxon>unclassified sequences</taxon>
        <taxon>metagenomes</taxon>
        <taxon>ecological metagenomes</taxon>
    </lineage>
</organism>
<dbReference type="EMBL" id="UINC01009206">
    <property type="protein sequence ID" value="SVA41310.1"/>
    <property type="molecule type" value="Genomic_DNA"/>
</dbReference>
<reference evidence="1" key="1">
    <citation type="submission" date="2018-05" db="EMBL/GenBank/DDBJ databases">
        <authorList>
            <person name="Lanie J.A."/>
            <person name="Ng W.-L."/>
            <person name="Kazmierczak K.M."/>
            <person name="Andrzejewski T.M."/>
            <person name="Davidsen T.M."/>
            <person name="Wayne K.J."/>
            <person name="Tettelin H."/>
            <person name="Glass J.I."/>
            <person name="Rusch D."/>
            <person name="Podicherti R."/>
            <person name="Tsui H.-C.T."/>
            <person name="Winkler M.E."/>
        </authorList>
    </citation>
    <scope>NUCLEOTIDE SEQUENCE</scope>
</reference>
<accession>A0A381VLY1</accession>
<gene>
    <name evidence="1" type="ORF">METZ01_LOCUS94164</name>
</gene>
<sequence>MARADFDPTDAVDFWNTTNGQDWRVSELAPWGFLQLRIALDRTPTLRTCSTRSTGLSSKGTSLILNDSFSG</sequence>
<proteinExistence type="predicted"/>
<evidence type="ECO:0000313" key="1">
    <source>
        <dbReference type="EMBL" id="SVA41310.1"/>
    </source>
</evidence>
<dbReference type="AlphaFoldDB" id="A0A381VLY1"/>
<name>A0A381VLY1_9ZZZZ</name>
<protein>
    <submittedName>
        <fullName evidence="1">Uncharacterized protein</fullName>
    </submittedName>
</protein>